<proteinExistence type="predicted"/>
<name>A0A8J6PCJ3_9FLAO</name>
<dbReference type="EMBL" id="JACVEL010000004">
    <property type="protein sequence ID" value="MBC9812432.1"/>
    <property type="molecule type" value="Genomic_DNA"/>
</dbReference>
<keyword evidence="3" id="KW-1185">Reference proteome</keyword>
<feature type="transmembrane region" description="Helical" evidence="1">
    <location>
        <begin position="9"/>
        <end position="30"/>
    </location>
</feature>
<keyword evidence="1" id="KW-0472">Membrane</keyword>
<keyword evidence="1" id="KW-0812">Transmembrane</keyword>
<evidence type="ECO:0000313" key="2">
    <source>
        <dbReference type="EMBL" id="MBC9812432.1"/>
    </source>
</evidence>
<comment type="caution">
    <text evidence="2">The sequence shown here is derived from an EMBL/GenBank/DDBJ whole genome shotgun (WGS) entry which is preliminary data.</text>
</comment>
<gene>
    <name evidence="2" type="ORF">H9Y05_08100</name>
</gene>
<reference evidence="2" key="1">
    <citation type="submission" date="2020-09" db="EMBL/GenBank/DDBJ databases">
        <title>Taishania pollutisoli gen. nov., sp. nov., Isolated from Tetrabromobisphenol A-Contaminated Soil.</title>
        <authorList>
            <person name="Chen Q."/>
        </authorList>
    </citation>
    <scope>NUCLEOTIDE SEQUENCE</scope>
    <source>
        <strain evidence="2">CZZ-1</strain>
    </source>
</reference>
<keyword evidence="1" id="KW-1133">Transmembrane helix</keyword>
<evidence type="ECO:0000313" key="3">
    <source>
        <dbReference type="Proteomes" id="UP000652681"/>
    </source>
</evidence>
<sequence>MRQKIITSAIIWTGLYPVLLIVSSLLHPFIGSWHFALKTLITTLIVVPVMVFFIIPLVRNLFKILGIVKA</sequence>
<protein>
    <submittedName>
        <fullName evidence="2">Uncharacterized protein</fullName>
    </submittedName>
</protein>
<feature type="transmembrane region" description="Helical" evidence="1">
    <location>
        <begin position="36"/>
        <end position="58"/>
    </location>
</feature>
<dbReference type="RefSeq" id="WP_163489814.1">
    <property type="nucleotide sequence ID" value="NZ_JACVEL010000004.1"/>
</dbReference>
<evidence type="ECO:0000256" key="1">
    <source>
        <dbReference type="SAM" id="Phobius"/>
    </source>
</evidence>
<dbReference type="Proteomes" id="UP000652681">
    <property type="component" value="Unassembled WGS sequence"/>
</dbReference>
<accession>A0A8J6PCJ3</accession>
<dbReference type="AlphaFoldDB" id="A0A8J6PCJ3"/>
<organism evidence="2 3">
    <name type="scientific">Taishania pollutisoli</name>
    <dbReference type="NCBI Taxonomy" id="2766479"/>
    <lineage>
        <taxon>Bacteria</taxon>
        <taxon>Pseudomonadati</taxon>
        <taxon>Bacteroidota</taxon>
        <taxon>Flavobacteriia</taxon>
        <taxon>Flavobacteriales</taxon>
        <taxon>Crocinitomicaceae</taxon>
        <taxon>Taishania</taxon>
    </lineage>
</organism>